<gene>
    <name evidence="1" type="ORF">VRS74_10970</name>
</gene>
<name>A0ABU7GGR8_9SPHN</name>
<organism evidence="1 2">
    <name type="scientific">Altererythrobacter litoralis</name>
    <dbReference type="NCBI Taxonomy" id="3113904"/>
    <lineage>
        <taxon>Bacteria</taxon>
        <taxon>Pseudomonadati</taxon>
        <taxon>Pseudomonadota</taxon>
        <taxon>Alphaproteobacteria</taxon>
        <taxon>Sphingomonadales</taxon>
        <taxon>Erythrobacteraceae</taxon>
        <taxon>Altererythrobacter</taxon>
    </lineage>
</organism>
<protein>
    <submittedName>
        <fullName evidence="1">Uncharacterized protein</fullName>
    </submittedName>
</protein>
<accession>A0ABU7GGR8</accession>
<dbReference type="RefSeq" id="WP_354145310.1">
    <property type="nucleotide sequence ID" value="NZ_JAZDQV010000011.1"/>
</dbReference>
<proteinExistence type="predicted"/>
<evidence type="ECO:0000313" key="2">
    <source>
        <dbReference type="Proteomes" id="UP001343492"/>
    </source>
</evidence>
<reference evidence="1 2" key="1">
    <citation type="submission" date="2024-01" db="EMBL/GenBank/DDBJ databases">
        <title>The genome sequence of Erythrobacteraceae sp. strain 1XM1-14.</title>
        <authorList>
            <person name="Liu Y."/>
        </authorList>
    </citation>
    <scope>NUCLEOTIDE SEQUENCE [LARGE SCALE GENOMIC DNA]</scope>
    <source>
        <strain evidence="1 2">1XM1-14</strain>
    </source>
</reference>
<dbReference type="EMBL" id="JAZDQV010000011">
    <property type="protein sequence ID" value="MEE1878204.1"/>
    <property type="molecule type" value="Genomic_DNA"/>
</dbReference>
<keyword evidence="2" id="KW-1185">Reference proteome</keyword>
<dbReference type="Proteomes" id="UP001343492">
    <property type="component" value="Unassembled WGS sequence"/>
</dbReference>
<comment type="caution">
    <text evidence="1">The sequence shown here is derived from an EMBL/GenBank/DDBJ whole genome shotgun (WGS) entry which is preliminary data.</text>
</comment>
<sequence>MDLNQLLYQHQIAAMNQQHSRSTDDRETYFNLVEYYSKRIREFRAGAGLPRYVWPDQSLI</sequence>
<evidence type="ECO:0000313" key="1">
    <source>
        <dbReference type="EMBL" id="MEE1878204.1"/>
    </source>
</evidence>